<dbReference type="InterPro" id="IPR007535">
    <property type="entry name" value="Catechol_dOase_N"/>
</dbReference>
<dbReference type="EC" id="1.13.11.37" evidence="9"/>
<evidence type="ECO:0000256" key="7">
    <source>
        <dbReference type="SAM" id="MobiDB-lite"/>
    </source>
</evidence>
<evidence type="ECO:0000256" key="2">
    <source>
        <dbReference type="ARBA" id="ARBA00007825"/>
    </source>
</evidence>
<dbReference type="PANTHER" id="PTHR33711:SF7">
    <property type="entry name" value="INTRADIOL RING-CLEAVAGE DIOXYGENASES DOMAIN-CONTAINING PROTEIN-RELATED"/>
    <property type="match status" value="1"/>
</dbReference>
<sequence>MSADPTPDPTPDQDAREQHVTDQVLASFGDAADPRFRELMEALVRHAHALVREVRLTEPEWEQAIGFLRRAGDLTDDKRQEFILLSDVLGLSMLTVAVNQPPDPRATEATVFGPFFGDDAPAVEIGGDISGGAAGQPCWVSGTVRGTDGEVVPGARLDVWEADDDGMYDVQHAGDVTQGRGWLSTDDQGRYGFWGVTPTPYPIPHDGPVGDLLSAAGRGPMRAAHLHFMVTAPGYHRLVTHIFVRGDAHQDSDAVFGVKPSLVVDFDEQPAGTPPPDDDPGGRVVEGTWTRAHFDVHLVPDPHTPASTAQEQS</sequence>
<evidence type="ECO:0000256" key="5">
    <source>
        <dbReference type="ARBA" id="ARBA00023002"/>
    </source>
</evidence>
<gene>
    <name evidence="9" type="primary">npcC</name>
    <name evidence="9" type="ORF">ENKNEFLB_03877</name>
</gene>
<feature type="domain" description="Intradiol ring-cleavage dioxygenases" evidence="8">
    <location>
        <begin position="140"/>
        <end position="168"/>
    </location>
</feature>
<feature type="compositionally biased region" description="Pro residues" evidence="7">
    <location>
        <begin position="1"/>
        <end position="10"/>
    </location>
</feature>
<feature type="region of interest" description="Disordered" evidence="7">
    <location>
        <begin position="1"/>
        <end position="20"/>
    </location>
</feature>
<dbReference type="Pfam" id="PF04444">
    <property type="entry name" value="Dioxygenase_N"/>
    <property type="match status" value="1"/>
</dbReference>
<comment type="cofactor">
    <cofactor evidence="1">
        <name>Fe(3+)</name>
        <dbReference type="ChEBI" id="CHEBI:29034"/>
    </cofactor>
</comment>
<evidence type="ECO:0000256" key="1">
    <source>
        <dbReference type="ARBA" id="ARBA00001965"/>
    </source>
</evidence>
<dbReference type="GO" id="GO:0047074">
    <property type="term" value="F:4-hydroxycatechol 1,2-dioxygenase activity"/>
    <property type="evidence" value="ECO:0007669"/>
    <property type="project" value="UniProtKB-EC"/>
</dbReference>
<name>A0ABX8EQ29_9ACTN</name>
<evidence type="ECO:0000313" key="9">
    <source>
        <dbReference type="EMBL" id="QVT81467.1"/>
    </source>
</evidence>
<dbReference type="InterPro" id="IPR000627">
    <property type="entry name" value="Intradiol_dOase_C"/>
</dbReference>
<dbReference type="Proteomes" id="UP000679307">
    <property type="component" value="Chromosome"/>
</dbReference>
<dbReference type="RefSeq" id="WP_214056840.1">
    <property type="nucleotide sequence ID" value="NZ_BAAAHS010000011.1"/>
</dbReference>
<dbReference type="Pfam" id="PF00775">
    <property type="entry name" value="Dioxygenase_C"/>
    <property type="match status" value="1"/>
</dbReference>
<organism evidence="9 10">
    <name type="scientific">Nocardioides aquaticus</name>
    <dbReference type="NCBI Taxonomy" id="160826"/>
    <lineage>
        <taxon>Bacteria</taxon>
        <taxon>Bacillati</taxon>
        <taxon>Actinomycetota</taxon>
        <taxon>Actinomycetes</taxon>
        <taxon>Propionibacteriales</taxon>
        <taxon>Nocardioidaceae</taxon>
        <taxon>Nocardioides</taxon>
    </lineage>
</organism>
<evidence type="ECO:0000313" key="10">
    <source>
        <dbReference type="Proteomes" id="UP000679307"/>
    </source>
</evidence>
<evidence type="ECO:0000256" key="3">
    <source>
        <dbReference type="ARBA" id="ARBA00022723"/>
    </source>
</evidence>
<dbReference type="SUPFAM" id="SSF49482">
    <property type="entry name" value="Aromatic compound dioxygenase"/>
    <property type="match status" value="1"/>
</dbReference>
<protein>
    <submittedName>
        <fullName evidence="9">Hydroxyquinol 1,2-dioxygenase</fullName>
        <ecNumber evidence="9">1.13.11.37</ecNumber>
    </submittedName>
</protein>
<keyword evidence="6" id="KW-0408">Iron</keyword>
<reference evidence="9 10" key="1">
    <citation type="submission" date="2021-05" db="EMBL/GenBank/DDBJ databases">
        <title>Complete genome of Nocardioides aquaticus KCTC 9944T isolated from meromictic and hypersaline Ekho Lake, Antarctica.</title>
        <authorList>
            <person name="Hwang K."/>
            <person name="Kim K.M."/>
            <person name="Choe H."/>
        </authorList>
    </citation>
    <scope>NUCLEOTIDE SEQUENCE [LARGE SCALE GENOMIC DNA]</scope>
    <source>
        <strain evidence="9 10">KCTC 9944</strain>
    </source>
</reference>
<evidence type="ECO:0000256" key="4">
    <source>
        <dbReference type="ARBA" id="ARBA00022964"/>
    </source>
</evidence>
<evidence type="ECO:0000259" key="8">
    <source>
        <dbReference type="PROSITE" id="PS00083"/>
    </source>
</evidence>
<dbReference type="EMBL" id="CP075371">
    <property type="protein sequence ID" value="QVT81467.1"/>
    <property type="molecule type" value="Genomic_DNA"/>
</dbReference>
<accession>A0ABX8EQ29</accession>
<proteinExistence type="inferred from homology"/>
<keyword evidence="10" id="KW-1185">Reference proteome</keyword>
<dbReference type="PROSITE" id="PS00083">
    <property type="entry name" value="INTRADIOL_DIOXYGENAS"/>
    <property type="match status" value="1"/>
</dbReference>
<dbReference type="InterPro" id="IPR015889">
    <property type="entry name" value="Intradiol_dOase_core"/>
</dbReference>
<dbReference type="PANTHER" id="PTHR33711">
    <property type="entry name" value="DIOXYGENASE, PUTATIVE (AFU_ORTHOLOGUE AFUA_2G02910)-RELATED"/>
    <property type="match status" value="1"/>
</dbReference>
<feature type="region of interest" description="Disordered" evidence="7">
    <location>
        <begin position="266"/>
        <end position="285"/>
    </location>
</feature>
<keyword evidence="4" id="KW-0223">Dioxygenase</keyword>
<dbReference type="Gene3D" id="2.60.130.10">
    <property type="entry name" value="Aromatic compound dioxygenase"/>
    <property type="match status" value="1"/>
</dbReference>
<dbReference type="InterPro" id="IPR050770">
    <property type="entry name" value="Intradiol_RC_Dioxygenase"/>
</dbReference>
<comment type="similarity">
    <text evidence="2">Belongs to the intradiol ring-cleavage dioxygenase family.</text>
</comment>
<evidence type="ECO:0000256" key="6">
    <source>
        <dbReference type="ARBA" id="ARBA00023004"/>
    </source>
</evidence>
<keyword evidence="5 9" id="KW-0560">Oxidoreductase</keyword>
<keyword evidence="3" id="KW-0479">Metal-binding</keyword>